<dbReference type="FunFam" id="3.40.50.2300:FF:000001">
    <property type="entry name" value="DNA-binding response regulator PhoB"/>
    <property type="match status" value="1"/>
</dbReference>
<evidence type="ECO:0000313" key="9">
    <source>
        <dbReference type="Proteomes" id="UP000547458"/>
    </source>
</evidence>
<dbReference type="GO" id="GO:0000156">
    <property type="term" value="F:phosphorelay response regulator activity"/>
    <property type="evidence" value="ECO:0007669"/>
    <property type="project" value="TreeGrafter"/>
</dbReference>
<dbReference type="InterPro" id="IPR011006">
    <property type="entry name" value="CheY-like_superfamily"/>
</dbReference>
<keyword evidence="1 6" id="KW-0597">Phosphoprotein</keyword>
<dbReference type="GO" id="GO:0032993">
    <property type="term" value="C:protein-DNA complex"/>
    <property type="evidence" value="ECO:0007669"/>
    <property type="project" value="TreeGrafter"/>
</dbReference>
<dbReference type="GO" id="GO:0005829">
    <property type="term" value="C:cytosol"/>
    <property type="evidence" value="ECO:0007669"/>
    <property type="project" value="TreeGrafter"/>
</dbReference>
<evidence type="ECO:0000256" key="3">
    <source>
        <dbReference type="ARBA" id="ARBA00023015"/>
    </source>
</evidence>
<proteinExistence type="predicted"/>
<comment type="caution">
    <text evidence="8">The sequence shown here is derived from an EMBL/GenBank/DDBJ whole genome shotgun (WGS) entry which is preliminary data.</text>
</comment>
<accession>A0A846RMK0</accession>
<dbReference type="PANTHER" id="PTHR48111:SF1">
    <property type="entry name" value="TWO-COMPONENT RESPONSE REGULATOR ORR33"/>
    <property type="match status" value="1"/>
</dbReference>
<organism evidence="8 9">
    <name type="scientific">Arthrobacter pigmenti</name>
    <dbReference type="NCBI Taxonomy" id="271432"/>
    <lineage>
        <taxon>Bacteria</taxon>
        <taxon>Bacillati</taxon>
        <taxon>Actinomycetota</taxon>
        <taxon>Actinomycetes</taxon>
        <taxon>Micrococcales</taxon>
        <taxon>Micrococcaceae</taxon>
        <taxon>Arthrobacter</taxon>
    </lineage>
</organism>
<keyword evidence="9" id="KW-1185">Reference proteome</keyword>
<dbReference type="EMBL" id="JAATJL010000001">
    <property type="protein sequence ID" value="NJC24483.1"/>
    <property type="molecule type" value="Genomic_DNA"/>
</dbReference>
<evidence type="ECO:0000259" key="7">
    <source>
        <dbReference type="PROSITE" id="PS50110"/>
    </source>
</evidence>
<feature type="domain" description="Response regulatory" evidence="7">
    <location>
        <begin position="4"/>
        <end position="120"/>
    </location>
</feature>
<dbReference type="GO" id="GO:0000976">
    <property type="term" value="F:transcription cis-regulatory region binding"/>
    <property type="evidence" value="ECO:0007669"/>
    <property type="project" value="TreeGrafter"/>
</dbReference>
<evidence type="ECO:0000256" key="1">
    <source>
        <dbReference type="ARBA" id="ARBA00022553"/>
    </source>
</evidence>
<name>A0A846RMK0_9MICC</name>
<dbReference type="InterPro" id="IPR001789">
    <property type="entry name" value="Sig_transdc_resp-reg_receiver"/>
</dbReference>
<dbReference type="InterPro" id="IPR039420">
    <property type="entry name" value="WalR-like"/>
</dbReference>
<dbReference type="PANTHER" id="PTHR48111">
    <property type="entry name" value="REGULATOR OF RPOS"/>
    <property type="match status" value="1"/>
</dbReference>
<gene>
    <name evidence="8" type="ORF">BJ994_003559</name>
</gene>
<evidence type="ECO:0000256" key="2">
    <source>
        <dbReference type="ARBA" id="ARBA00023012"/>
    </source>
</evidence>
<dbReference type="CDD" id="cd17574">
    <property type="entry name" value="REC_OmpR"/>
    <property type="match status" value="1"/>
</dbReference>
<keyword evidence="4 8" id="KW-0238">DNA-binding</keyword>
<keyword evidence="3" id="KW-0805">Transcription regulation</keyword>
<sequence>MPHKILVVDDDADIRDLVSTKLESSGYEVETAGDGVSGFELASRNTYNLVISDVMMPGMSGVDMVRMMRAANPPISVPVILLTAKNQERDIESGFAAGVTDYVVKPFSPRELAARVAGILAR</sequence>
<evidence type="ECO:0000256" key="6">
    <source>
        <dbReference type="PROSITE-ProRule" id="PRU00169"/>
    </source>
</evidence>
<dbReference type="Pfam" id="PF00072">
    <property type="entry name" value="Response_reg"/>
    <property type="match status" value="1"/>
</dbReference>
<dbReference type="AlphaFoldDB" id="A0A846RMK0"/>
<evidence type="ECO:0000256" key="4">
    <source>
        <dbReference type="ARBA" id="ARBA00023125"/>
    </source>
</evidence>
<dbReference type="RefSeq" id="WP_167995724.1">
    <property type="nucleotide sequence ID" value="NZ_JAATJL010000001.1"/>
</dbReference>
<evidence type="ECO:0000256" key="5">
    <source>
        <dbReference type="ARBA" id="ARBA00023163"/>
    </source>
</evidence>
<keyword evidence="2" id="KW-0902">Two-component regulatory system</keyword>
<feature type="modified residue" description="4-aspartylphosphate" evidence="6">
    <location>
        <position position="53"/>
    </location>
</feature>
<dbReference type="GO" id="GO:0006355">
    <property type="term" value="P:regulation of DNA-templated transcription"/>
    <property type="evidence" value="ECO:0007669"/>
    <property type="project" value="TreeGrafter"/>
</dbReference>
<evidence type="ECO:0000313" key="8">
    <source>
        <dbReference type="EMBL" id="NJC24483.1"/>
    </source>
</evidence>
<reference evidence="8 9" key="1">
    <citation type="submission" date="2020-03" db="EMBL/GenBank/DDBJ databases">
        <title>Sequencing the genomes of 1000 actinobacteria strains.</title>
        <authorList>
            <person name="Klenk H.-P."/>
        </authorList>
    </citation>
    <scope>NUCLEOTIDE SEQUENCE [LARGE SCALE GENOMIC DNA]</scope>
    <source>
        <strain evidence="8 9">DSM 16403</strain>
    </source>
</reference>
<dbReference type="Proteomes" id="UP000547458">
    <property type="component" value="Unassembled WGS sequence"/>
</dbReference>
<keyword evidence="5" id="KW-0804">Transcription</keyword>
<dbReference type="PROSITE" id="PS50110">
    <property type="entry name" value="RESPONSE_REGULATORY"/>
    <property type="match status" value="1"/>
</dbReference>
<dbReference type="SUPFAM" id="SSF52172">
    <property type="entry name" value="CheY-like"/>
    <property type="match status" value="1"/>
</dbReference>
<protein>
    <submittedName>
        <fullName evidence="8">DNA-binding response OmpR family regulator</fullName>
    </submittedName>
</protein>
<dbReference type="Gene3D" id="3.40.50.2300">
    <property type="match status" value="1"/>
</dbReference>
<dbReference type="SMART" id="SM00448">
    <property type="entry name" value="REC"/>
    <property type="match status" value="1"/>
</dbReference>